<dbReference type="PANTHER" id="PTHR24070">
    <property type="entry name" value="RAS, DI-RAS, AND RHEB FAMILY MEMBERS OF SMALL GTPASE SUPERFAMILY"/>
    <property type="match status" value="1"/>
</dbReference>
<dbReference type="FunFam" id="3.40.50.300:FF:001423">
    <property type="entry name" value="Ras family GTPase"/>
    <property type="match status" value="1"/>
</dbReference>
<dbReference type="SMART" id="SM00174">
    <property type="entry name" value="RHO"/>
    <property type="match status" value="1"/>
</dbReference>
<evidence type="ECO:0000256" key="3">
    <source>
        <dbReference type="ARBA" id="ARBA00023134"/>
    </source>
</evidence>
<dbReference type="PROSITE" id="PS51421">
    <property type="entry name" value="RAS"/>
    <property type="match status" value="1"/>
</dbReference>
<dbReference type="EMBL" id="KB206169">
    <property type="protein sequence ID" value="ELP94968.1"/>
    <property type="molecule type" value="Genomic_DNA"/>
</dbReference>
<reference evidence="4 5" key="1">
    <citation type="submission" date="2012-10" db="EMBL/GenBank/DDBJ databases">
        <authorList>
            <person name="Zafar N."/>
            <person name="Inman J."/>
            <person name="Hall N."/>
            <person name="Lorenzi H."/>
            <person name="Caler E."/>
        </authorList>
    </citation>
    <scope>NUCLEOTIDE SEQUENCE [LARGE SCALE GENOMIC DNA]</scope>
    <source>
        <strain evidence="4 5">IP1</strain>
    </source>
</reference>
<dbReference type="OMA" id="QHDERMP"/>
<dbReference type="GO" id="GO:0003924">
    <property type="term" value="F:GTPase activity"/>
    <property type="evidence" value="ECO:0007669"/>
    <property type="project" value="InterPro"/>
</dbReference>
<evidence type="ECO:0000313" key="4">
    <source>
        <dbReference type="EMBL" id="ELP94968.1"/>
    </source>
</evidence>
<keyword evidence="5" id="KW-1185">Reference proteome</keyword>
<gene>
    <name evidence="4" type="ORF">EIN_251120</name>
</gene>
<dbReference type="InterPro" id="IPR020849">
    <property type="entry name" value="Small_GTPase_Ras-type"/>
</dbReference>
<dbReference type="InterPro" id="IPR001806">
    <property type="entry name" value="Small_GTPase"/>
</dbReference>
<dbReference type="GO" id="GO:0007165">
    <property type="term" value="P:signal transduction"/>
    <property type="evidence" value="ECO:0007669"/>
    <property type="project" value="InterPro"/>
</dbReference>
<dbReference type="PROSITE" id="PS51420">
    <property type="entry name" value="RHO"/>
    <property type="match status" value="1"/>
</dbReference>
<organism evidence="4 5">
    <name type="scientific">Entamoeba invadens IP1</name>
    <dbReference type="NCBI Taxonomy" id="370355"/>
    <lineage>
        <taxon>Eukaryota</taxon>
        <taxon>Amoebozoa</taxon>
        <taxon>Evosea</taxon>
        <taxon>Archamoebae</taxon>
        <taxon>Mastigamoebida</taxon>
        <taxon>Entamoebidae</taxon>
        <taxon>Entamoeba</taxon>
    </lineage>
</organism>
<keyword evidence="2" id="KW-0547">Nucleotide-binding</keyword>
<dbReference type="Gene3D" id="3.40.50.300">
    <property type="entry name" value="P-loop containing nucleotide triphosphate hydrolases"/>
    <property type="match status" value="1"/>
</dbReference>
<dbReference type="PROSITE" id="PS51419">
    <property type="entry name" value="RAB"/>
    <property type="match status" value="1"/>
</dbReference>
<accession>A0A0A1UEQ5</accession>
<dbReference type="RefSeq" id="XP_004261739.1">
    <property type="nucleotide sequence ID" value="XM_004261691.1"/>
</dbReference>
<dbReference type="Proteomes" id="UP000014680">
    <property type="component" value="Unassembled WGS sequence"/>
</dbReference>
<sequence>MTSVDYIVCCIGSGAVGKSSITIRFCYNRFSGSYDPTLEDSYKGQITVDNTKYFLNIIDTAGQEEYAGVRDCNMRDGTGFILVYSIIDEKSFEEVATLHEQIYRTLDFEPEEQNVPIVLVANKSDLESDRQVPKECGEDLAKKWGVPYLEVSAKENINIRRIFETVVKEMKKKPIISVTTQNAAAAQKATKGKHKKGKKCVVV</sequence>
<dbReference type="KEGG" id="eiv:EIN_251120"/>
<dbReference type="InterPro" id="IPR005225">
    <property type="entry name" value="Small_GTP-bd"/>
</dbReference>
<proteinExistence type="inferred from homology"/>
<dbReference type="GeneID" id="14893966"/>
<evidence type="ECO:0000256" key="2">
    <source>
        <dbReference type="ARBA" id="ARBA00022741"/>
    </source>
</evidence>
<evidence type="ECO:0000256" key="1">
    <source>
        <dbReference type="ARBA" id="ARBA00010142"/>
    </source>
</evidence>
<dbReference type="InterPro" id="IPR027417">
    <property type="entry name" value="P-loop_NTPase"/>
</dbReference>
<dbReference type="SUPFAM" id="SSF52540">
    <property type="entry name" value="P-loop containing nucleoside triphosphate hydrolases"/>
    <property type="match status" value="1"/>
</dbReference>
<evidence type="ECO:0000313" key="5">
    <source>
        <dbReference type="Proteomes" id="UP000014680"/>
    </source>
</evidence>
<dbReference type="SMART" id="SM00176">
    <property type="entry name" value="RAN"/>
    <property type="match status" value="1"/>
</dbReference>
<protein>
    <submittedName>
        <fullName evidence="4">Uncharacterized protein</fullName>
    </submittedName>
</protein>
<dbReference type="AlphaFoldDB" id="A0A0A1UEQ5"/>
<dbReference type="PRINTS" id="PR00449">
    <property type="entry name" value="RASTRNSFRMNG"/>
</dbReference>
<dbReference type="SMART" id="SM00173">
    <property type="entry name" value="RAS"/>
    <property type="match status" value="1"/>
</dbReference>
<dbReference type="OrthoDB" id="5976022at2759"/>
<keyword evidence="3" id="KW-0342">GTP-binding</keyword>
<name>A0A0A1UEQ5_ENTIV</name>
<dbReference type="CDD" id="cd00876">
    <property type="entry name" value="Ras"/>
    <property type="match status" value="1"/>
</dbReference>
<comment type="similarity">
    <text evidence="1">Belongs to the small GTPase superfamily. Rho family.</text>
</comment>
<dbReference type="Pfam" id="PF00071">
    <property type="entry name" value="Ras"/>
    <property type="match status" value="1"/>
</dbReference>
<dbReference type="GO" id="GO:0005525">
    <property type="term" value="F:GTP binding"/>
    <property type="evidence" value="ECO:0007669"/>
    <property type="project" value="UniProtKB-KW"/>
</dbReference>
<dbReference type="NCBIfam" id="TIGR00231">
    <property type="entry name" value="small_GTP"/>
    <property type="match status" value="1"/>
</dbReference>
<dbReference type="GO" id="GO:0016020">
    <property type="term" value="C:membrane"/>
    <property type="evidence" value="ECO:0007669"/>
    <property type="project" value="InterPro"/>
</dbReference>
<dbReference type="SMART" id="SM00175">
    <property type="entry name" value="RAB"/>
    <property type="match status" value="1"/>
</dbReference>
<dbReference type="VEuPathDB" id="AmoebaDB:EIN_251120"/>